<dbReference type="PANTHER" id="PTHR36834">
    <property type="entry name" value="MEMBRANE PROTEIN-RELATED"/>
    <property type="match status" value="1"/>
</dbReference>
<name>A0ABX8CAX8_9ACTN</name>
<accession>A0ABX8CAX8</accession>
<reference evidence="4" key="1">
    <citation type="submission" date="2021-05" db="EMBL/GenBank/DDBJ databases">
        <title>Direct Submission.</title>
        <authorList>
            <person name="Li K."/>
            <person name="Gao J."/>
        </authorList>
    </citation>
    <scope>NUCLEOTIDE SEQUENCE [LARGE SCALE GENOMIC DNA]</scope>
    <source>
        <strain evidence="4">HDS12</strain>
    </source>
</reference>
<evidence type="ECO:0000313" key="3">
    <source>
        <dbReference type="EMBL" id="QUX29708.1"/>
    </source>
</evidence>
<organism evidence="3 4">
    <name type="scientific">Nocardiopsis akebiae</name>
    <dbReference type="NCBI Taxonomy" id="2831968"/>
    <lineage>
        <taxon>Bacteria</taxon>
        <taxon>Bacillati</taxon>
        <taxon>Actinomycetota</taxon>
        <taxon>Actinomycetes</taxon>
        <taxon>Streptosporangiales</taxon>
        <taxon>Nocardiopsidaceae</taxon>
        <taxon>Nocardiopsis</taxon>
    </lineage>
</organism>
<dbReference type="InterPro" id="IPR053150">
    <property type="entry name" value="Teicoplanin_resist-assoc"/>
</dbReference>
<evidence type="ECO:0000313" key="4">
    <source>
        <dbReference type="Proteomes" id="UP000678016"/>
    </source>
</evidence>
<feature type="domain" description="VanZ-like" evidence="2">
    <location>
        <begin position="177"/>
        <end position="250"/>
    </location>
</feature>
<feature type="transmembrane region" description="Helical" evidence="1">
    <location>
        <begin position="12"/>
        <end position="32"/>
    </location>
</feature>
<sequence length="269" mass="29108">MWTVLLHVNPTTVAVSVFLIAICSFLISLSLARGKGEARSKVRALTAVATCLYLFVLAAPILHWTQINTADRSVEWNPLSSFHEIQQKSIPEETYASILSNGQSAFYSPHELTEEERQAELRFQPHDFFLHEESDGTITVTDQAGGEVSGVDETLVLREMADGIATTGQPLEYAGLIVEEKVMNLLLFIPIGVLAFHAFTSWAARAFFGPGLSVTIECAQWALAAGRSADVADVLVNTTGAFVGVLLATLTMAAARKWAGAGPRTLTSR</sequence>
<keyword evidence="1" id="KW-1133">Transmembrane helix</keyword>
<dbReference type="Pfam" id="PF04892">
    <property type="entry name" value="VanZ"/>
    <property type="match status" value="1"/>
</dbReference>
<dbReference type="Proteomes" id="UP000678016">
    <property type="component" value="Chromosome"/>
</dbReference>
<feature type="transmembrane region" description="Helical" evidence="1">
    <location>
        <begin position="44"/>
        <end position="64"/>
    </location>
</feature>
<proteinExistence type="predicted"/>
<dbReference type="InterPro" id="IPR006976">
    <property type="entry name" value="VanZ-like"/>
</dbReference>
<evidence type="ECO:0000259" key="2">
    <source>
        <dbReference type="Pfam" id="PF04892"/>
    </source>
</evidence>
<evidence type="ECO:0000256" key="1">
    <source>
        <dbReference type="SAM" id="Phobius"/>
    </source>
</evidence>
<keyword evidence="4" id="KW-1185">Reference proteome</keyword>
<dbReference type="EMBL" id="CP074132">
    <property type="protein sequence ID" value="QUX29708.1"/>
    <property type="molecule type" value="Genomic_DNA"/>
</dbReference>
<keyword evidence="1" id="KW-0812">Transmembrane</keyword>
<gene>
    <name evidence="3" type="ORF">KGD83_03795</name>
</gene>
<keyword evidence="1" id="KW-0472">Membrane</keyword>
<dbReference type="PANTHER" id="PTHR36834:SF1">
    <property type="entry name" value="INTEGRAL MEMBRANE PROTEIN"/>
    <property type="match status" value="1"/>
</dbReference>
<dbReference type="RefSeq" id="WP_212642541.1">
    <property type="nucleotide sequence ID" value="NZ_CP074132.1"/>
</dbReference>
<protein>
    <submittedName>
        <fullName evidence="3">VanZ family protein</fullName>
    </submittedName>
</protein>